<dbReference type="InterPro" id="IPR016181">
    <property type="entry name" value="Acyl_CoA_acyltransferase"/>
</dbReference>
<dbReference type="InterPro" id="IPR050832">
    <property type="entry name" value="Bact_Acetyltransf"/>
</dbReference>
<accession>A0A0H2XYU9</accession>
<evidence type="ECO:0000256" key="2">
    <source>
        <dbReference type="ARBA" id="ARBA00023315"/>
    </source>
</evidence>
<dbReference type="PANTHER" id="PTHR43877:SF1">
    <property type="entry name" value="ACETYLTRANSFERASE"/>
    <property type="match status" value="1"/>
</dbReference>
<keyword evidence="2" id="KW-0012">Acyltransferase</keyword>
<gene>
    <name evidence="4" type="ordered locus">Bcen_4529</name>
</gene>
<dbReference type="Gene3D" id="3.40.630.30">
    <property type="match status" value="1"/>
</dbReference>
<evidence type="ECO:0000259" key="3">
    <source>
        <dbReference type="PROSITE" id="PS51186"/>
    </source>
</evidence>
<dbReference type="AlphaFoldDB" id="A0A0H2XYU9"/>
<dbReference type="CDD" id="cd04301">
    <property type="entry name" value="NAT_SF"/>
    <property type="match status" value="1"/>
</dbReference>
<dbReference type="InterPro" id="IPR000182">
    <property type="entry name" value="GNAT_dom"/>
</dbReference>
<feature type="domain" description="N-acetyltransferase" evidence="3">
    <location>
        <begin position="6"/>
        <end position="147"/>
    </location>
</feature>
<dbReference type="PANTHER" id="PTHR43877">
    <property type="entry name" value="AMINOALKYLPHOSPHONATE N-ACETYLTRANSFERASE-RELATED-RELATED"/>
    <property type="match status" value="1"/>
</dbReference>
<dbReference type="HOGENOM" id="CLU_013985_34_4_4"/>
<evidence type="ECO:0000256" key="1">
    <source>
        <dbReference type="ARBA" id="ARBA00022679"/>
    </source>
</evidence>
<dbReference type="GO" id="GO:0016747">
    <property type="term" value="F:acyltransferase activity, transferring groups other than amino-acyl groups"/>
    <property type="evidence" value="ECO:0007669"/>
    <property type="project" value="InterPro"/>
</dbReference>
<organism evidence="4">
    <name type="scientific">Burkholderia orbicola (strain AU 1054)</name>
    <dbReference type="NCBI Taxonomy" id="331271"/>
    <lineage>
        <taxon>Bacteria</taxon>
        <taxon>Pseudomonadati</taxon>
        <taxon>Pseudomonadota</taxon>
        <taxon>Betaproteobacteria</taxon>
        <taxon>Burkholderiales</taxon>
        <taxon>Burkholderiaceae</taxon>
        <taxon>Burkholderia</taxon>
        <taxon>Burkholderia cepacia complex</taxon>
        <taxon>Burkholderia orbicola</taxon>
    </lineage>
</organism>
<name>A0A0H2XYU9_BURO1</name>
<sequence>MTPSNLTTRDAQIADHADIARLMHQLGYDATPEMIRDKLATLLPSAVDRILVATIAHRVVGCISLHALALFHAHGNLGRITSLVVDESCRGQGVGGALIAAAHSWFESVGCVKLEVTSGDHRLDAHRFYARYGFMRDGQRLSKRVRP</sequence>
<keyword evidence="1 4" id="KW-0808">Transferase</keyword>
<dbReference type="Pfam" id="PF00583">
    <property type="entry name" value="Acetyltransf_1"/>
    <property type="match status" value="1"/>
</dbReference>
<evidence type="ECO:0000313" key="4">
    <source>
        <dbReference type="EMBL" id="ABF79411.1"/>
    </source>
</evidence>
<dbReference type="SUPFAM" id="SSF55729">
    <property type="entry name" value="Acyl-CoA N-acyltransferases (Nat)"/>
    <property type="match status" value="1"/>
</dbReference>
<proteinExistence type="predicted"/>
<reference evidence="4" key="1">
    <citation type="submission" date="2006-05" db="EMBL/GenBank/DDBJ databases">
        <title>Complete sequence of chromosome 2 of Burkholderia cenocepacia AU 1054.</title>
        <authorList>
            <consortium name="US DOE Joint Genome Institute"/>
            <person name="Copeland A."/>
            <person name="Lucas S."/>
            <person name="Lapidus A."/>
            <person name="Barry K."/>
            <person name="Detter J.C."/>
            <person name="Glavina del Rio T."/>
            <person name="Hammon N."/>
            <person name="Israni S."/>
            <person name="Dalin E."/>
            <person name="Tice H."/>
            <person name="Pitluck S."/>
            <person name="Chain P."/>
            <person name="Malfatti S."/>
            <person name="Shin M."/>
            <person name="Vergez L."/>
            <person name="Schmutz J."/>
            <person name="Larimer F."/>
            <person name="Land M."/>
            <person name="Hauser L."/>
            <person name="Kyrpides N."/>
            <person name="Lykidis A."/>
            <person name="LiPuma J.J."/>
            <person name="Konstantinidis K."/>
            <person name="Tiedje J.M."/>
            <person name="Richardson P."/>
        </authorList>
    </citation>
    <scope>NUCLEOTIDE SEQUENCE [LARGE SCALE GENOMIC DNA]</scope>
    <source>
        <strain evidence="4">AU 1054</strain>
    </source>
</reference>
<protein>
    <submittedName>
        <fullName evidence="4">GCN5-related N-acetyltransferase</fullName>
    </submittedName>
</protein>
<dbReference type="EMBL" id="CP000379">
    <property type="protein sequence ID" value="ABF79411.1"/>
    <property type="molecule type" value="Genomic_DNA"/>
</dbReference>
<dbReference type="PROSITE" id="PS51186">
    <property type="entry name" value="GNAT"/>
    <property type="match status" value="1"/>
</dbReference>